<feature type="region of interest" description="Disordered" evidence="1">
    <location>
        <begin position="28"/>
        <end position="63"/>
    </location>
</feature>
<dbReference type="EMBL" id="MU864974">
    <property type="protein sequence ID" value="KAK4462289.1"/>
    <property type="molecule type" value="Genomic_DNA"/>
</dbReference>
<dbReference type="Pfam" id="PF06985">
    <property type="entry name" value="HET"/>
    <property type="match status" value="1"/>
</dbReference>
<dbReference type="Proteomes" id="UP001321749">
    <property type="component" value="Unassembled WGS sequence"/>
</dbReference>
<reference evidence="3" key="1">
    <citation type="journal article" date="2023" name="Mol. Phylogenet. Evol.">
        <title>Genome-scale phylogeny and comparative genomics of the fungal order Sordariales.</title>
        <authorList>
            <person name="Hensen N."/>
            <person name="Bonometti L."/>
            <person name="Westerberg I."/>
            <person name="Brannstrom I.O."/>
            <person name="Guillou S."/>
            <person name="Cros-Aarteil S."/>
            <person name="Calhoun S."/>
            <person name="Haridas S."/>
            <person name="Kuo A."/>
            <person name="Mondo S."/>
            <person name="Pangilinan J."/>
            <person name="Riley R."/>
            <person name="LaButti K."/>
            <person name="Andreopoulos B."/>
            <person name="Lipzen A."/>
            <person name="Chen C."/>
            <person name="Yan M."/>
            <person name="Daum C."/>
            <person name="Ng V."/>
            <person name="Clum A."/>
            <person name="Steindorff A."/>
            <person name="Ohm R.A."/>
            <person name="Martin F."/>
            <person name="Silar P."/>
            <person name="Natvig D.O."/>
            <person name="Lalanne C."/>
            <person name="Gautier V."/>
            <person name="Ament-Velasquez S.L."/>
            <person name="Kruys A."/>
            <person name="Hutchinson M.I."/>
            <person name="Powell A.J."/>
            <person name="Barry K."/>
            <person name="Miller A.N."/>
            <person name="Grigoriev I.V."/>
            <person name="Debuchy R."/>
            <person name="Gladieux P."/>
            <person name="Hiltunen Thoren M."/>
            <person name="Johannesson H."/>
        </authorList>
    </citation>
    <scope>NUCLEOTIDE SEQUENCE</scope>
    <source>
        <strain evidence="3">PSN324</strain>
    </source>
</reference>
<sequence>MSFFILDLDQPTPCEVCRPLRAVDCAEDVDGQGADGHSERDAESDDSEQDDVESDDSEQEDDAFRSTGILEDSFPRLAKLNAAAGKGCLYCAFLVALLRSDDVSAALDDVFDDFKNDKVAGFRMVARYDCGSGPGSLPSYSLLKVHGVSFHVTIAHPRRPRENLSFEIEYHITPTSSPSNNDNTLESRSGSEARKSSDQQTSSSHVDEAVEWARVFLSECDNHLNGHDVECTGIRDSSFLPNRLVDISDSPNLLRIVTSEDRGHQPARGDGPPKYTALSYCWGKPSEMSQLYMTTPGNIESRRKHGFPLSELPSVLQDAIHVTKKLSITYIWIDALCILQGSHSDWVCESAHLADIYASAYVTICSLTPSSTISFLKPPRTPRVQVRMESRVNPTLSGIYTLEYSRSEIRNLTNDVGWVTWHIFEPDNRWHSRGWTFVERFSSRRMILFKMPFVGAVCPLQQRSFGEERKRESVDLYRNLHRDLWPAFYGSGHTSTDFYRRWYWLTGFYSDRMFTFPGDVLPALSSVAKVFSKLLSDRYVAGLWESDLHAGLLWESSHGIKSAASLDELLTRLNDRGACAAPSWSWNGHSFGMTWDTPMHPLSALTVSVSSEGADPYGRVSDGELVIVGKSHDVGTGLKLSKPDRIYPSGSMIKLGDSCRIRFSFDWVVDPKHVDEGHNLKLILIALIPNFKWAYGLVLHKAQQDGFHVRVVSFAIEDCAGDGSVPEPFHMAPVETIIVI</sequence>
<dbReference type="AlphaFoldDB" id="A0AAV9HNG8"/>
<comment type="caution">
    <text evidence="3">The sequence shown here is derived from an EMBL/GenBank/DDBJ whole genome shotgun (WGS) entry which is preliminary data.</text>
</comment>
<proteinExistence type="predicted"/>
<keyword evidence="4" id="KW-1185">Reference proteome</keyword>
<dbReference type="PANTHER" id="PTHR33112:SF16">
    <property type="entry name" value="HETEROKARYON INCOMPATIBILITY DOMAIN-CONTAINING PROTEIN"/>
    <property type="match status" value="1"/>
</dbReference>
<dbReference type="InterPro" id="IPR010730">
    <property type="entry name" value="HET"/>
</dbReference>
<protein>
    <submittedName>
        <fullName evidence="3">Heterokaryon incompatibility protein-domain-containing protein</fullName>
    </submittedName>
</protein>
<feature type="domain" description="Heterokaryon incompatibility" evidence="2">
    <location>
        <begin position="275"/>
        <end position="439"/>
    </location>
</feature>
<reference evidence="3" key="2">
    <citation type="submission" date="2023-06" db="EMBL/GenBank/DDBJ databases">
        <authorList>
            <consortium name="Lawrence Berkeley National Laboratory"/>
            <person name="Mondo S.J."/>
            <person name="Hensen N."/>
            <person name="Bonometti L."/>
            <person name="Westerberg I."/>
            <person name="Brannstrom I.O."/>
            <person name="Guillou S."/>
            <person name="Cros-Aarteil S."/>
            <person name="Calhoun S."/>
            <person name="Haridas S."/>
            <person name="Kuo A."/>
            <person name="Pangilinan J."/>
            <person name="Riley R."/>
            <person name="Labutti K."/>
            <person name="Andreopoulos B."/>
            <person name="Lipzen A."/>
            <person name="Chen C."/>
            <person name="Yanf M."/>
            <person name="Daum C."/>
            <person name="Ng V."/>
            <person name="Clum A."/>
            <person name="Steindorff A."/>
            <person name="Ohm R."/>
            <person name="Martin F."/>
            <person name="Silar P."/>
            <person name="Natvig D."/>
            <person name="Lalanne C."/>
            <person name="Gautier V."/>
            <person name="Ament-Velasquez S.L."/>
            <person name="Kruys A."/>
            <person name="Hutchinson M.I."/>
            <person name="Powell A.J."/>
            <person name="Barry K."/>
            <person name="Miller A.N."/>
            <person name="Grigoriev I.V."/>
            <person name="Debuchy R."/>
            <person name="Gladieux P."/>
            <person name="Thoren M.H."/>
            <person name="Johannesson H."/>
        </authorList>
    </citation>
    <scope>NUCLEOTIDE SEQUENCE</scope>
    <source>
        <strain evidence="3">PSN324</strain>
    </source>
</reference>
<feature type="compositionally biased region" description="Polar residues" evidence="1">
    <location>
        <begin position="173"/>
        <end position="188"/>
    </location>
</feature>
<accession>A0AAV9HNG8</accession>
<evidence type="ECO:0000256" key="1">
    <source>
        <dbReference type="SAM" id="MobiDB-lite"/>
    </source>
</evidence>
<name>A0AAV9HNG8_9PEZI</name>
<organism evidence="3 4">
    <name type="scientific">Cladorrhinum samala</name>
    <dbReference type="NCBI Taxonomy" id="585594"/>
    <lineage>
        <taxon>Eukaryota</taxon>
        <taxon>Fungi</taxon>
        <taxon>Dikarya</taxon>
        <taxon>Ascomycota</taxon>
        <taxon>Pezizomycotina</taxon>
        <taxon>Sordariomycetes</taxon>
        <taxon>Sordariomycetidae</taxon>
        <taxon>Sordariales</taxon>
        <taxon>Podosporaceae</taxon>
        <taxon>Cladorrhinum</taxon>
    </lineage>
</organism>
<gene>
    <name evidence="3" type="ORF">QBC42DRAFT_80860</name>
</gene>
<feature type="region of interest" description="Disordered" evidence="1">
    <location>
        <begin position="172"/>
        <end position="205"/>
    </location>
</feature>
<evidence type="ECO:0000313" key="4">
    <source>
        <dbReference type="Proteomes" id="UP001321749"/>
    </source>
</evidence>
<evidence type="ECO:0000259" key="2">
    <source>
        <dbReference type="Pfam" id="PF06985"/>
    </source>
</evidence>
<dbReference type="PANTHER" id="PTHR33112">
    <property type="entry name" value="DOMAIN PROTEIN, PUTATIVE-RELATED"/>
    <property type="match status" value="1"/>
</dbReference>
<feature type="compositionally biased region" description="Acidic residues" evidence="1">
    <location>
        <begin position="42"/>
        <end position="61"/>
    </location>
</feature>
<evidence type="ECO:0000313" key="3">
    <source>
        <dbReference type="EMBL" id="KAK4462289.1"/>
    </source>
</evidence>